<feature type="region of interest" description="Disordered" evidence="1">
    <location>
        <begin position="562"/>
        <end position="586"/>
    </location>
</feature>
<feature type="compositionally biased region" description="Basic and acidic residues" evidence="1">
    <location>
        <begin position="267"/>
        <end position="288"/>
    </location>
</feature>
<feature type="region of interest" description="Disordered" evidence="1">
    <location>
        <begin position="872"/>
        <end position="919"/>
    </location>
</feature>
<feature type="compositionally biased region" description="Polar residues" evidence="1">
    <location>
        <begin position="69"/>
        <end position="79"/>
    </location>
</feature>
<gene>
    <name evidence="2" type="ORF">TOA249_LOCUS10010</name>
</gene>
<feature type="region of interest" description="Disordered" evidence="1">
    <location>
        <begin position="955"/>
        <end position="1074"/>
    </location>
</feature>
<evidence type="ECO:0000256" key="1">
    <source>
        <dbReference type="SAM" id="MobiDB-lite"/>
    </source>
</evidence>
<feature type="compositionally biased region" description="Pro residues" evidence="1">
    <location>
        <begin position="1015"/>
        <end position="1029"/>
    </location>
</feature>
<proteinExistence type="predicted"/>
<evidence type="ECO:0000313" key="2">
    <source>
        <dbReference type="EMBL" id="CAF4592076.1"/>
    </source>
</evidence>
<feature type="compositionally biased region" description="Polar residues" evidence="1">
    <location>
        <begin position="770"/>
        <end position="780"/>
    </location>
</feature>
<feature type="region of interest" description="Disordered" evidence="1">
    <location>
        <begin position="1"/>
        <end position="127"/>
    </location>
</feature>
<feature type="compositionally biased region" description="Pro residues" evidence="1">
    <location>
        <begin position="1"/>
        <end position="16"/>
    </location>
</feature>
<feature type="region of interest" description="Disordered" evidence="1">
    <location>
        <begin position="770"/>
        <end position="791"/>
    </location>
</feature>
<reference evidence="2" key="1">
    <citation type="submission" date="2021-02" db="EMBL/GenBank/DDBJ databases">
        <authorList>
            <person name="Nowell W R."/>
        </authorList>
    </citation>
    <scope>NUCLEOTIDE SEQUENCE</scope>
</reference>
<feature type="compositionally biased region" description="Low complexity" evidence="1">
    <location>
        <begin position="781"/>
        <end position="791"/>
    </location>
</feature>
<feature type="compositionally biased region" description="Polar residues" evidence="1">
    <location>
        <begin position="702"/>
        <end position="724"/>
    </location>
</feature>
<feature type="compositionally biased region" description="Low complexity" evidence="1">
    <location>
        <begin position="872"/>
        <end position="907"/>
    </location>
</feature>
<accession>A0A821BSL1</accession>
<feature type="compositionally biased region" description="Polar residues" evidence="1">
    <location>
        <begin position="736"/>
        <end position="753"/>
    </location>
</feature>
<feature type="compositionally biased region" description="Pro residues" evidence="1">
    <location>
        <begin position="1056"/>
        <end position="1065"/>
    </location>
</feature>
<feature type="compositionally biased region" description="Low complexity" evidence="1">
    <location>
        <begin position="981"/>
        <end position="997"/>
    </location>
</feature>
<feature type="region of interest" description="Disordered" evidence="1">
    <location>
        <begin position="645"/>
        <end position="753"/>
    </location>
</feature>
<feature type="compositionally biased region" description="Basic and acidic residues" evidence="1">
    <location>
        <begin position="725"/>
        <end position="735"/>
    </location>
</feature>
<feature type="compositionally biased region" description="Polar residues" evidence="1">
    <location>
        <begin position="646"/>
        <end position="686"/>
    </location>
</feature>
<comment type="caution">
    <text evidence="2">The sequence shown here is derived from an EMBL/GenBank/DDBJ whole genome shotgun (WGS) entry which is preliminary data.</text>
</comment>
<feature type="compositionally biased region" description="Low complexity" evidence="1">
    <location>
        <begin position="163"/>
        <end position="175"/>
    </location>
</feature>
<dbReference type="EMBL" id="CAJOBS010000508">
    <property type="protein sequence ID" value="CAF4592076.1"/>
    <property type="molecule type" value="Genomic_DNA"/>
</dbReference>
<feature type="compositionally biased region" description="Polar residues" evidence="1">
    <location>
        <begin position="114"/>
        <end position="127"/>
    </location>
</feature>
<organism evidence="2 3">
    <name type="scientific">Rotaria socialis</name>
    <dbReference type="NCBI Taxonomy" id="392032"/>
    <lineage>
        <taxon>Eukaryota</taxon>
        <taxon>Metazoa</taxon>
        <taxon>Spiralia</taxon>
        <taxon>Gnathifera</taxon>
        <taxon>Rotifera</taxon>
        <taxon>Eurotatoria</taxon>
        <taxon>Bdelloidea</taxon>
        <taxon>Philodinida</taxon>
        <taxon>Philodinidae</taxon>
        <taxon>Rotaria</taxon>
    </lineage>
</organism>
<feature type="compositionally biased region" description="Low complexity" evidence="1">
    <location>
        <begin position="691"/>
        <end position="701"/>
    </location>
</feature>
<dbReference type="AlphaFoldDB" id="A0A821BSL1"/>
<feature type="region of interest" description="Disordered" evidence="1">
    <location>
        <begin position="267"/>
        <end position="332"/>
    </location>
</feature>
<feature type="region of interest" description="Disordered" evidence="1">
    <location>
        <begin position="163"/>
        <end position="246"/>
    </location>
</feature>
<feature type="compositionally biased region" description="Basic and acidic residues" evidence="1">
    <location>
        <begin position="207"/>
        <end position="219"/>
    </location>
</feature>
<protein>
    <submittedName>
        <fullName evidence="2">Uncharacterized protein</fullName>
    </submittedName>
</protein>
<evidence type="ECO:0000313" key="3">
    <source>
        <dbReference type="Proteomes" id="UP000663838"/>
    </source>
</evidence>
<dbReference type="Proteomes" id="UP000663838">
    <property type="component" value="Unassembled WGS sequence"/>
</dbReference>
<name>A0A821BSL1_9BILA</name>
<sequence>MRPGMRHPPPVPPLRPPQRLMPAPIDGGVFFGGRDYVRRQQQQQPPPPPPPQQQQNYLPQKPLLPPGTSPNQWQNNPNYRSGPVPLLRPNGPWHPHGNTYHSPSPPPLLPPHHQQFNPNSQTPITYVPPNTTAYELMRIANADQIPFLEPLEDEDKLVRQHLSSNSNNDESLSINTTSPSKANKRRRQHQQQQQQLENNRNMISYQDLDRPDEQRDPSFDNRLVPKSNKTNHLPSDKTNNQIQTKSSIDKDLALKLELDRIKKAGAQEREKLRAQRQAAAEKEKESQMKRNSAKTGDNEKREDGELGDSSDDENTKLTSPSEPRRLKKIVDNLALNPSKSALSYRSKTPPSESIIDMSVMKLIRPMKLFRLDDDNNNNNNNAYREYLTTNFGRVRVHCQKPQPNFFSNLSCIEEIKRRFRLNNNASSSFLFRHLVNDNDNDNDYLLSLSMQVEPEDGEIESDEENTMDLNGKLSKHNLSDDDNERHIRKKLKLNDDGLRDITKSSLNEKPWITSELRQLIKQRNKLQAQILNGDTNAEIEKKFKKMRNKISKHAKTLKAKYENFSSNSSEPSLAPSSTLQTQSSATSGSAAPTAVAANHPLSTILDPTLVMAMLVNPTLYSHVQQQVLSNANFMQAYQHMFAEGNPTLSSNSNSMPPKVASETQVVPSTGTTSADGLLKQVTTTPKGTKEQQQQQQQQQQQPNLSTTRPRPVLTQATKPIQLSSHESDFDNEQRNKPQSRFNSSDTPLTESQQQAIALTQELARRQLALTQQNRNQRNPHSTSQLSLSTPLSRHIPLSTEQMQEILTRAKNYVTRQQSDETTDSIINQPRLSYNTRRLQAALAASASSATPQTAHTIGQAAAAAIAAVSARPSSLSSSSTSSSTTASPGPMPMSKIPSLVPSIHSHVPPIPPSSQQPQHPIRIQLDQKSKTLSSISNNQSLPIPTINQQKIMPLVDVNPSTPPHMYPNPSNWQRSPHLSVPHYPMPQHQHQQQYPQYDNPHAPPYYGPRTNYPPDMRPPPPQSYGPLPPRHLSQPLRYNGPMPPPGPYGYGHPPQNYGPPPPPHPRYGHHYPLP</sequence>
<feature type="compositionally biased region" description="Polar residues" evidence="1">
    <location>
        <begin position="227"/>
        <end position="246"/>
    </location>
</feature>